<evidence type="ECO:0000313" key="3">
    <source>
        <dbReference type="Proteomes" id="UP001056429"/>
    </source>
</evidence>
<gene>
    <name evidence="2" type="ORF">KDK92_10845</name>
</gene>
<reference evidence="2" key="2">
    <citation type="submission" date="2021-04" db="EMBL/GenBank/DDBJ databases">
        <authorList>
            <person name="Dong X."/>
        </authorList>
    </citation>
    <scope>NUCLEOTIDE SEQUENCE</scope>
    <source>
        <strain evidence="2">ZWT</strain>
    </source>
</reference>
<reference evidence="2" key="1">
    <citation type="journal article" date="2021" name="mSystems">
        <title>Bacteria and Archaea Synergistically Convert Glycine Betaine to Biogenic Methane in the Formosa Cold Seep of the South China Sea.</title>
        <authorList>
            <person name="Li L."/>
            <person name="Zhang W."/>
            <person name="Zhang S."/>
            <person name="Song L."/>
            <person name="Sun Q."/>
            <person name="Zhang H."/>
            <person name="Xiang H."/>
            <person name="Dong X."/>
        </authorList>
    </citation>
    <scope>NUCLEOTIDE SEQUENCE</scope>
    <source>
        <strain evidence="2">ZWT</strain>
    </source>
</reference>
<dbReference type="Proteomes" id="UP001056429">
    <property type="component" value="Unassembled WGS sequence"/>
</dbReference>
<comment type="caution">
    <text evidence="2">The sequence shown here is derived from an EMBL/GenBank/DDBJ whole genome shotgun (WGS) entry which is preliminary data.</text>
</comment>
<dbReference type="EMBL" id="JAGSOJ010000002">
    <property type="protein sequence ID" value="MCM1990231.1"/>
    <property type="molecule type" value="Genomic_DNA"/>
</dbReference>
<protein>
    <submittedName>
        <fullName evidence="2">Uncharacterized protein</fullName>
    </submittedName>
</protein>
<organism evidence="2 3">
    <name type="scientific">Oceanirhabdus seepicola</name>
    <dbReference type="NCBI Taxonomy" id="2828781"/>
    <lineage>
        <taxon>Bacteria</taxon>
        <taxon>Bacillati</taxon>
        <taxon>Bacillota</taxon>
        <taxon>Clostridia</taxon>
        <taxon>Eubacteriales</taxon>
        <taxon>Clostridiaceae</taxon>
        <taxon>Oceanirhabdus</taxon>
    </lineage>
</organism>
<accession>A0A9J6P0R2</accession>
<feature type="chain" id="PRO_5039889243" evidence="1">
    <location>
        <begin position="24"/>
        <end position="262"/>
    </location>
</feature>
<keyword evidence="1" id="KW-0732">Signal</keyword>
<evidence type="ECO:0000256" key="1">
    <source>
        <dbReference type="SAM" id="SignalP"/>
    </source>
</evidence>
<proteinExistence type="predicted"/>
<name>A0A9J6P0R2_9CLOT</name>
<keyword evidence="3" id="KW-1185">Reference proteome</keyword>
<dbReference type="RefSeq" id="WP_250859271.1">
    <property type="nucleotide sequence ID" value="NZ_JAGSOJ010000002.1"/>
</dbReference>
<feature type="signal peptide" evidence="1">
    <location>
        <begin position="1"/>
        <end position="23"/>
    </location>
</feature>
<sequence length="262" mass="29666">MKKSKIMALALAVAMILMGAGYAAWQDSVKLKSTVSTGKMNVEIGGCSKKLLKVEAYDTLEIYKEQQGIREPFREQSKLIKVNWPNRITNDNEGDQNDKLELESENVFPGAVVTIPGSIRNLSSIPVKIDNVQINCYVKGINEEDSEYELNTTLLDVFYIPELYYEILNDDVEYRPDNMTEIGINIPLAQLGDKIEDFLSDVMLKEHEEALIGSSNQNPDGGGLVQNMALEFKGGIEDIDYDFYENKTIKIEIKFTWKQFNE</sequence>
<dbReference type="AlphaFoldDB" id="A0A9J6P0R2"/>
<evidence type="ECO:0000313" key="2">
    <source>
        <dbReference type="EMBL" id="MCM1990231.1"/>
    </source>
</evidence>